<gene>
    <name evidence="6" type="ORF">A6A40_10645</name>
</gene>
<comment type="catalytic activity">
    <reaction evidence="3">
        <text>L-methionine sulfoximine + acetyl-CoA = N-acetyl-L-methionine sulfoximine + CoA + H(+)</text>
        <dbReference type="Rhea" id="RHEA:47660"/>
        <dbReference type="ChEBI" id="CHEBI:15378"/>
        <dbReference type="ChEBI" id="CHEBI:57287"/>
        <dbReference type="ChEBI" id="CHEBI:57288"/>
        <dbReference type="ChEBI" id="CHEBI:87826"/>
        <dbReference type="ChEBI" id="CHEBI:87827"/>
    </reaction>
</comment>
<name>A0A160JH24_9PROT</name>
<dbReference type="GO" id="GO:0016747">
    <property type="term" value="F:acyltransferase activity, transferring groups other than amino-acyl groups"/>
    <property type="evidence" value="ECO:0007669"/>
    <property type="project" value="InterPro"/>
</dbReference>
<feature type="domain" description="N-acetyltransferase" evidence="5">
    <location>
        <begin position="3"/>
        <end position="165"/>
    </location>
</feature>
<comment type="catalytic activity">
    <reaction evidence="4">
        <text>L-methionine sulfone + acetyl-CoA = N-acetyl-L-methionine sulfone + CoA + H(+)</text>
        <dbReference type="Rhea" id="RHEA:47656"/>
        <dbReference type="ChEBI" id="CHEBI:15378"/>
        <dbReference type="ChEBI" id="CHEBI:57287"/>
        <dbReference type="ChEBI" id="CHEBI:57288"/>
        <dbReference type="ChEBI" id="CHEBI:87824"/>
        <dbReference type="ChEBI" id="CHEBI:87825"/>
    </reaction>
</comment>
<accession>A0A160JH24</accession>
<dbReference type="Pfam" id="PF00583">
    <property type="entry name" value="Acetyltransf_1"/>
    <property type="match status" value="1"/>
</dbReference>
<dbReference type="PANTHER" id="PTHR43072">
    <property type="entry name" value="N-ACETYLTRANSFERASE"/>
    <property type="match status" value="1"/>
</dbReference>
<keyword evidence="1 6" id="KW-0808">Transferase</keyword>
<protein>
    <submittedName>
        <fullName evidence="6">N-acetyltransferase</fullName>
    </submittedName>
</protein>
<evidence type="ECO:0000256" key="4">
    <source>
        <dbReference type="ARBA" id="ARBA00051334"/>
    </source>
</evidence>
<dbReference type="SUPFAM" id="SSF55729">
    <property type="entry name" value="Acyl-CoA N-acyltransferases (Nat)"/>
    <property type="match status" value="1"/>
</dbReference>
<dbReference type="RefSeq" id="WP_063635386.1">
    <property type="nucleotide sequence ID" value="NZ_CP015285.1"/>
</dbReference>
<dbReference type="Proteomes" id="UP000077405">
    <property type="component" value="Chromosome"/>
</dbReference>
<dbReference type="InterPro" id="IPR000182">
    <property type="entry name" value="GNAT_dom"/>
</dbReference>
<dbReference type="KEGG" id="ahu:A6A40_10645"/>
<keyword evidence="2" id="KW-0012">Acyltransferase</keyword>
<dbReference type="OrthoDB" id="5459937at2"/>
<dbReference type="PROSITE" id="PS51186">
    <property type="entry name" value="GNAT"/>
    <property type="match status" value="1"/>
</dbReference>
<evidence type="ECO:0000256" key="2">
    <source>
        <dbReference type="ARBA" id="ARBA00023315"/>
    </source>
</evidence>
<dbReference type="PANTHER" id="PTHR43072:SF23">
    <property type="entry name" value="UPF0039 PROTEIN C11D3.02C"/>
    <property type="match status" value="1"/>
</dbReference>
<dbReference type="AlphaFoldDB" id="A0A160JH24"/>
<evidence type="ECO:0000256" key="3">
    <source>
        <dbReference type="ARBA" id="ARBA00050603"/>
    </source>
</evidence>
<proteinExistence type="predicted"/>
<dbReference type="CDD" id="cd04301">
    <property type="entry name" value="NAT_SF"/>
    <property type="match status" value="1"/>
</dbReference>
<evidence type="ECO:0000259" key="5">
    <source>
        <dbReference type="PROSITE" id="PS51186"/>
    </source>
</evidence>
<reference evidence="6 7" key="1">
    <citation type="journal article" date="2013" name="Int. J. Syst. Evol. Microbiol.">
        <title>Azospirillum humicireducens sp. nov., a nitrogen-fixing bacterium isolated from a microbial fuel cell.</title>
        <authorList>
            <person name="Zhou S."/>
            <person name="Han L."/>
            <person name="Wang Y."/>
            <person name="Yang G."/>
            <person name="Zhuang L."/>
            <person name="Hu P."/>
        </authorList>
    </citation>
    <scope>NUCLEOTIDE SEQUENCE [LARGE SCALE GENOMIC DNA]</scope>
    <source>
        <strain evidence="6 7">SgZ-5</strain>
    </source>
</reference>
<dbReference type="InterPro" id="IPR016181">
    <property type="entry name" value="Acyl_CoA_acyltransferase"/>
</dbReference>
<evidence type="ECO:0000313" key="7">
    <source>
        <dbReference type="Proteomes" id="UP000077405"/>
    </source>
</evidence>
<evidence type="ECO:0000313" key="6">
    <source>
        <dbReference type="EMBL" id="ANC92323.1"/>
    </source>
</evidence>
<dbReference type="STRING" id="1226968.A6A40_10645"/>
<organism evidence="6 7">
    <name type="scientific">Azospirillum humicireducens</name>
    <dbReference type="NCBI Taxonomy" id="1226968"/>
    <lineage>
        <taxon>Bacteria</taxon>
        <taxon>Pseudomonadati</taxon>
        <taxon>Pseudomonadota</taxon>
        <taxon>Alphaproteobacteria</taxon>
        <taxon>Rhodospirillales</taxon>
        <taxon>Azospirillaceae</taxon>
        <taxon>Azospirillum</taxon>
    </lineage>
</organism>
<evidence type="ECO:0000256" key="1">
    <source>
        <dbReference type="ARBA" id="ARBA00022679"/>
    </source>
</evidence>
<dbReference type="EMBL" id="CP015285">
    <property type="protein sequence ID" value="ANC92323.1"/>
    <property type="molecule type" value="Genomic_DNA"/>
</dbReference>
<dbReference type="FunFam" id="3.40.630.30:FF:000026">
    <property type="entry name" value="Phosphinothricin acetyltransferase"/>
    <property type="match status" value="1"/>
</dbReference>
<dbReference type="Gene3D" id="3.40.630.30">
    <property type="match status" value="1"/>
</dbReference>
<sequence>MTRDIRAATDADLPAIVAILNEAILNTTAVWSLTPTTLEQRRAWMAERKSKGMPVLVAELDGAIVGFASYGEFRPWEGYKHTVEHSIYVDSTVRGRGIGRGLLAALLDDAKRSGKHMIVAGIEAENTASIRLHAAFGFVEAGCIRQVGRKFDRWLDLLFLQKQLAG</sequence>
<keyword evidence="7" id="KW-1185">Reference proteome</keyword>